<feature type="compositionally biased region" description="Polar residues" evidence="1">
    <location>
        <begin position="1"/>
        <end position="24"/>
    </location>
</feature>
<keyword evidence="3" id="KW-1185">Reference proteome</keyword>
<evidence type="ECO:0000313" key="2">
    <source>
        <dbReference type="EMBL" id="KAG5575315.1"/>
    </source>
</evidence>
<comment type="caution">
    <text evidence="2">The sequence shown here is derived from an EMBL/GenBank/DDBJ whole genome shotgun (WGS) entry which is preliminary data.</text>
</comment>
<gene>
    <name evidence="2" type="ORF">H5410_055449</name>
</gene>
<accession>A0A9J5WHL3</accession>
<reference evidence="2 3" key="1">
    <citation type="submission" date="2020-09" db="EMBL/GenBank/DDBJ databases">
        <title>De no assembly of potato wild relative species, Solanum commersonii.</title>
        <authorList>
            <person name="Cho K."/>
        </authorList>
    </citation>
    <scope>NUCLEOTIDE SEQUENCE [LARGE SCALE GENOMIC DNA]</scope>
    <source>
        <strain evidence="2">LZ3.2</strain>
        <tissue evidence="2">Leaf</tissue>
    </source>
</reference>
<dbReference type="AlphaFoldDB" id="A0A9J5WHL3"/>
<dbReference type="Proteomes" id="UP000824120">
    <property type="component" value="Chromosome 11"/>
</dbReference>
<protein>
    <submittedName>
        <fullName evidence="2">Uncharacterized protein</fullName>
    </submittedName>
</protein>
<dbReference type="OrthoDB" id="1202710at2759"/>
<feature type="non-terminal residue" evidence="2">
    <location>
        <position position="66"/>
    </location>
</feature>
<feature type="region of interest" description="Disordered" evidence="1">
    <location>
        <begin position="1"/>
        <end position="42"/>
    </location>
</feature>
<proteinExistence type="predicted"/>
<organism evidence="2 3">
    <name type="scientific">Solanum commersonii</name>
    <name type="common">Commerson's wild potato</name>
    <name type="synonym">Commerson's nightshade</name>
    <dbReference type="NCBI Taxonomy" id="4109"/>
    <lineage>
        <taxon>Eukaryota</taxon>
        <taxon>Viridiplantae</taxon>
        <taxon>Streptophyta</taxon>
        <taxon>Embryophyta</taxon>
        <taxon>Tracheophyta</taxon>
        <taxon>Spermatophyta</taxon>
        <taxon>Magnoliopsida</taxon>
        <taxon>eudicotyledons</taxon>
        <taxon>Gunneridae</taxon>
        <taxon>Pentapetalae</taxon>
        <taxon>asterids</taxon>
        <taxon>lamiids</taxon>
        <taxon>Solanales</taxon>
        <taxon>Solanaceae</taxon>
        <taxon>Solanoideae</taxon>
        <taxon>Solaneae</taxon>
        <taxon>Solanum</taxon>
    </lineage>
</organism>
<dbReference type="EMBL" id="JACXVP010000011">
    <property type="protein sequence ID" value="KAG5575315.1"/>
    <property type="molecule type" value="Genomic_DNA"/>
</dbReference>
<sequence length="66" mass="7122">MTILAYQQSGKNTANTRVENNSHPNRPAVLSSGLGQMGPDLIGSDRSFEFRCRTAAGPERRGTIST</sequence>
<evidence type="ECO:0000313" key="3">
    <source>
        <dbReference type="Proteomes" id="UP000824120"/>
    </source>
</evidence>
<evidence type="ECO:0000256" key="1">
    <source>
        <dbReference type="SAM" id="MobiDB-lite"/>
    </source>
</evidence>
<name>A0A9J5WHL3_SOLCO</name>